<organism evidence="4 5">
    <name type="scientific">Cryptococcus decagattii</name>
    <dbReference type="NCBI Taxonomy" id="1859122"/>
    <lineage>
        <taxon>Eukaryota</taxon>
        <taxon>Fungi</taxon>
        <taxon>Dikarya</taxon>
        <taxon>Basidiomycota</taxon>
        <taxon>Agaricomycotina</taxon>
        <taxon>Tremellomycetes</taxon>
        <taxon>Tremellales</taxon>
        <taxon>Cryptococcaceae</taxon>
        <taxon>Cryptococcus</taxon>
        <taxon>Cryptococcus gattii species complex</taxon>
    </lineage>
</organism>
<keyword evidence="5" id="KW-1185">Reference proteome</keyword>
<dbReference type="RefSeq" id="XP_064723280.1">
    <property type="nucleotide sequence ID" value="XM_064867208.1"/>
</dbReference>
<evidence type="ECO:0000256" key="2">
    <source>
        <dbReference type="ARBA" id="ARBA00023002"/>
    </source>
</evidence>
<protein>
    <recommendedName>
        <fullName evidence="6">Acylglycerone-phosphate reductase</fullName>
    </recommendedName>
</protein>
<evidence type="ECO:0000256" key="1">
    <source>
        <dbReference type="ARBA" id="ARBA00006484"/>
    </source>
</evidence>
<sequence>MSISQRSAFITGCSSPRGIAAQIAAALAMQGEFLTIFFAKDSFLDLMTCHYKKPMVLDIADEKDIAQVVQSVSETTGGRLDVLVNTAGIDTLCPLLDTSLPALREVLETNTIGPLALIQAFAPLLIKAANEPVLGTNQVRQSIIVNMGSLAKIGFAWKGGYSMSKAALECMTEVLRLEMMPLGVKVINCHIGTVNTDMYFNQKIFDTKSPNPTPYYPNFSIIADNMTKDSQKAESIIMKADKAGQDIANVIDKVNPPGFIRAGSYGALFDWVAAILDFIGLNDWFWGRQFYTHLVQKPDTKKTV</sequence>
<dbReference type="PANTHER" id="PTHR44169:SF6">
    <property type="entry name" value="NADPH-DEPENDENT 1-ACYLDIHYDROXYACETONE PHOSPHATE REDUCTASE"/>
    <property type="match status" value="1"/>
</dbReference>
<keyword evidence="2" id="KW-0560">Oxidoreductase</keyword>
<evidence type="ECO:0008006" key="6">
    <source>
        <dbReference type="Google" id="ProtNLM"/>
    </source>
</evidence>
<dbReference type="InterPro" id="IPR002347">
    <property type="entry name" value="SDR_fam"/>
</dbReference>
<proteinExistence type="inferred from homology"/>
<dbReference type="PRINTS" id="PR00080">
    <property type="entry name" value="SDRFAMILY"/>
</dbReference>
<dbReference type="PRINTS" id="PR00081">
    <property type="entry name" value="GDHRDH"/>
</dbReference>
<evidence type="ECO:0000313" key="5">
    <source>
        <dbReference type="Proteomes" id="UP001432216"/>
    </source>
</evidence>
<dbReference type="Proteomes" id="UP001432216">
    <property type="component" value="Chromosome 9"/>
</dbReference>
<dbReference type="InterPro" id="IPR036291">
    <property type="entry name" value="NAD(P)-bd_dom_sf"/>
</dbReference>
<dbReference type="PANTHER" id="PTHR44169">
    <property type="entry name" value="NADPH-DEPENDENT 1-ACYLDIHYDROXYACETONE PHOSPHATE REDUCTASE"/>
    <property type="match status" value="1"/>
</dbReference>
<reference evidence="4 5" key="1">
    <citation type="submission" date="2024-01" db="EMBL/GenBank/DDBJ databases">
        <title>Comparative genomics of Cryptococcus and Kwoniella reveals pathogenesis evolution and contrasting modes of karyotype evolution via chromosome fusion or intercentromeric recombination.</title>
        <authorList>
            <person name="Coelho M.A."/>
            <person name="David-Palma M."/>
            <person name="Shea T."/>
            <person name="Bowers K."/>
            <person name="McGinley-Smith S."/>
            <person name="Mohammad A.W."/>
            <person name="Gnirke A."/>
            <person name="Yurkov A.M."/>
            <person name="Nowrousian M."/>
            <person name="Sun S."/>
            <person name="Cuomo C.A."/>
            <person name="Heitman J."/>
        </authorList>
    </citation>
    <scope>NUCLEOTIDE SEQUENCE [LARGE SCALE GENOMIC DNA]</scope>
    <source>
        <strain evidence="4 5">7685027</strain>
    </source>
</reference>
<dbReference type="SUPFAM" id="SSF51735">
    <property type="entry name" value="NAD(P)-binding Rossmann-fold domains"/>
    <property type="match status" value="1"/>
</dbReference>
<evidence type="ECO:0000313" key="4">
    <source>
        <dbReference type="EMBL" id="WVO24041.1"/>
    </source>
</evidence>
<gene>
    <name evidence="4" type="ORF">IAS62_005402</name>
</gene>
<dbReference type="Gene3D" id="3.40.50.720">
    <property type="entry name" value="NAD(P)-binding Rossmann-like Domain"/>
    <property type="match status" value="1"/>
</dbReference>
<dbReference type="EMBL" id="CP143814">
    <property type="protein sequence ID" value="WVO24041.1"/>
    <property type="molecule type" value="Genomic_DNA"/>
</dbReference>
<evidence type="ECO:0000256" key="3">
    <source>
        <dbReference type="RuleBase" id="RU000363"/>
    </source>
</evidence>
<comment type="similarity">
    <text evidence="1 3">Belongs to the short-chain dehydrogenases/reductases (SDR) family.</text>
</comment>
<dbReference type="Pfam" id="PF00106">
    <property type="entry name" value="adh_short"/>
    <property type="match status" value="1"/>
</dbReference>
<dbReference type="GeneID" id="89992172"/>
<accession>A0ABZ2AZS4</accession>
<name>A0ABZ2AZS4_9TREE</name>